<dbReference type="OrthoDB" id="5245039at2"/>
<dbReference type="AlphaFoldDB" id="A0A5J5FR74"/>
<accession>A0A5J5FR74</accession>
<comment type="caution">
    <text evidence="1">The sequence shown here is derived from an EMBL/GenBank/DDBJ whole genome shotgun (WGS) entry which is preliminary data.</text>
</comment>
<organism evidence="1 2">
    <name type="scientific">Affinibrenneria salicis</name>
    <dbReference type="NCBI Taxonomy" id="2590031"/>
    <lineage>
        <taxon>Bacteria</taxon>
        <taxon>Pseudomonadati</taxon>
        <taxon>Pseudomonadota</taxon>
        <taxon>Gammaproteobacteria</taxon>
        <taxon>Enterobacterales</taxon>
        <taxon>Pectobacteriaceae</taxon>
        <taxon>Affinibrenneria</taxon>
    </lineage>
</organism>
<keyword evidence="2" id="KW-1185">Reference proteome</keyword>
<gene>
    <name evidence="1" type="ORF">FJU30_26125</name>
</gene>
<proteinExistence type="predicted"/>
<name>A0A5J5FR74_9GAMM</name>
<reference evidence="1 2" key="1">
    <citation type="submission" date="2019-09" db="EMBL/GenBank/DDBJ databases">
        <authorList>
            <person name="Li Y."/>
        </authorList>
    </citation>
    <scope>NUCLEOTIDE SEQUENCE [LARGE SCALE GENOMIC DNA]</scope>
    <source>
        <strain evidence="1 2">L3-3HA</strain>
    </source>
</reference>
<dbReference type="EMBL" id="VYKJ01000028">
    <property type="protein sequence ID" value="KAA8994642.1"/>
    <property type="molecule type" value="Genomic_DNA"/>
</dbReference>
<evidence type="ECO:0000313" key="2">
    <source>
        <dbReference type="Proteomes" id="UP000335415"/>
    </source>
</evidence>
<dbReference type="Proteomes" id="UP000335415">
    <property type="component" value="Unassembled WGS sequence"/>
</dbReference>
<evidence type="ECO:0000313" key="1">
    <source>
        <dbReference type="EMBL" id="KAA8994642.1"/>
    </source>
</evidence>
<sequence>MAIYVAPGHVVGRDGGSFQEVTMNTANHTVQARYGRYCTIRDNEQAPATSKPGRHWLQIYRTPDNTE</sequence>
<protein>
    <submittedName>
        <fullName evidence="1">Uncharacterized protein</fullName>
    </submittedName>
</protein>